<dbReference type="Pfam" id="PF12728">
    <property type="entry name" value="HTH_17"/>
    <property type="match status" value="1"/>
</dbReference>
<name>A0ABU5HDG4_9BACT</name>
<dbReference type="InterPro" id="IPR010093">
    <property type="entry name" value="SinI_DNA-bd"/>
</dbReference>
<gene>
    <name evidence="2" type="ORF">SYV04_33230</name>
</gene>
<dbReference type="EMBL" id="JAXIVS010000014">
    <property type="protein sequence ID" value="MDY7231301.1"/>
    <property type="molecule type" value="Genomic_DNA"/>
</dbReference>
<accession>A0ABU5HDG4</accession>
<evidence type="ECO:0000313" key="2">
    <source>
        <dbReference type="EMBL" id="MDY7231301.1"/>
    </source>
</evidence>
<dbReference type="InterPro" id="IPR009061">
    <property type="entry name" value="DNA-bd_dom_put_sf"/>
</dbReference>
<evidence type="ECO:0000259" key="1">
    <source>
        <dbReference type="Pfam" id="PF12728"/>
    </source>
</evidence>
<dbReference type="InterPro" id="IPR041657">
    <property type="entry name" value="HTH_17"/>
</dbReference>
<feature type="domain" description="Helix-turn-helix" evidence="1">
    <location>
        <begin position="87"/>
        <end position="134"/>
    </location>
</feature>
<dbReference type="RefSeq" id="WP_321550013.1">
    <property type="nucleotide sequence ID" value="NZ_JAXIVS010000014.1"/>
</dbReference>
<dbReference type="SUPFAM" id="SSF46955">
    <property type="entry name" value="Putative DNA-binding domain"/>
    <property type="match status" value="1"/>
</dbReference>
<dbReference type="NCBIfam" id="TIGR01764">
    <property type="entry name" value="excise"/>
    <property type="match status" value="1"/>
</dbReference>
<proteinExistence type="predicted"/>
<reference evidence="2 3" key="1">
    <citation type="submission" date="2023-12" db="EMBL/GenBank/DDBJ databases">
        <title>the genome sequence of Hyalangium sp. s54d21.</title>
        <authorList>
            <person name="Zhang X."/>
        </authorList>
    </citation>
    <scope>NUCLEOTIDE SEQUENCE [LARGE SCALE GENOMIC DNA]</scope>
    <source>
        <strain evidence="3">s54d21</strain>
    </source>
</reference>
<evidence type="ECO:0000313" key="3">
    <source>
        <dbReference type="Proteomes" id="UP001291309"/>
    </source>
</evidence>
<protein>
    <submittedName>
        <fullName evidence="2">Helix-turn-helix domain-containing protein</fullName>
    </submittedName>
</protein>
<dbReference type="Proteomes" id="UP001291309">
    <property type="component" value="Unassembled WGS sequence"/>
</dbReference>
<sequence>MGNALHLEDIATPSKEDTQQAAQAARALLPLLKASRKRAPRVTIRSEGQRQAEAVTVPREAFELFVKILEQMAQGNAVTIVPIHAELTTQQAANLLNVSRPYLIQLLEQGKLPFHKVGTHRRIRFEDLLAFKRQDDAHRQDVLRELAEEAQKLGLGY</sequence>
<organism evidence="2 3">
    <name type="scientific">Hyalangium rubrum</name>
    <dbReference type="NCBI Taxonomy" id="3103134"/>
    <lineage>
        <taxon>Bacteria</taxon>
        <taxon>Pseudomonadati</taxon>
        <taxon>Myxococcota</taxon>
        <taxon>Myxococcia</taxon>
        <taxon>Myxococcales</taxon>
        <taxon>Cystobacterineae</taxon>
        <taxon>Archangiaceae</taxon>
        <taxon>Hyalangium</taxon>
    </lineage>
</organism>
<keyword evidence="3" id="KW-1185">Reference proteome</keyword>
<comment type="caution">
    <text evidence="2">The sequence shown here is derived from an EMBL/GenBank/DDBJ whole genome shotgun (WGS) entry which is preliminary data.</text>
</comment>